<comment type="caution">
    <text evidence="1">The sequence shown here is derived from an EMBL/GenBank/DDBJ whole genome shotgun (WGS) entry which is preliminary data.</text>
</comment>
<dbReference type="Proteomes" id="UP001227268">
    <property type="component" value="Unassembled WGS sequence"/>
</dbReference>
<organism evidence="1 2">
    <name type="scientific">Naganishia friedmannii</name>
    <dbReference type="NCBI Taxonomy" id="89922"/>
    <lineage>
        <taxon>Eukaryota</taxon>
        <taxon>Fungi</taxon>
        <taxon>Dikarya</taxon>
        <taxon>Basidiomycota</taxon>
        <taxon>Agaricomycotina</taxon>
        <taxon>Tremellomycetes</taxon>
        <taxon>Filobasidiales</taxon>
        <taxon>Filobasidiaceae</taxon>
        <taxon>Naganishia</taxon>
    </lineage>
</organism>
<evidence type="ECO:0000313" key="2">
    <source>
        <dbReference type="Proteomes" id="UP001227268"/>
    </source>
</evidence>
<proteinExistence type="predicted"/>
<name>A0ACC2VQ05_9TREE</name>
<gene>
    <name evidence="1" type="ORF">QFC21_003368</name>
</gene>
<keyword evidence="2" id="KW-1185">Reference proteome</keyword>
<reference evidence="1" key="1">
    <citation type="submission" date="2023-04" db="EMBL/GenBank/DDBJ databases">
        <title>Draft Genome sequencing of Naganishia species isolated from polar environments using Oxford Nanopore Technology.</title>
        <authorList>
            <person name="Leo P."/>
            <person name="Venkateswaran K."/>
        </authorList>
    </citation>
    <scope>NUCLEOTIDE SEQUENCE</scope>
    <source>
        <strain evidence="1">MNA-CCFEE 5423</strain>
    </source>
</reference>
<accession>A0ACC2VQ05</accession>
<protein>
    <submittedName>
        <fullName evidence="1">Uncharacterized protein</fullName>
    </submittedName>
</protein>
<dbReference type="EMBL" id="JASBWT010000010">
    <property type="protein sequence ID" value="KAJ9101150.1"/>
    <property type="molecule type" value="Genomic_DNA"/>
</dbReference>
<sequence>MSVGWKKMAPVFVGALANPISIATNSTNGSVRVSALSAPALPTALSSSASASGFISGNTALPGTERGQSLALSVGSIPSEASFTNKASTDHDGPSELTIDLAPTSDDAPGDVNNKEGFSAVDAASMSANAPPTDADPLTTVSGSHAVAVPESKDGWVRENCAYCQNGIMVCESEDRDGRNRDTNEQSGNKTALWKRAKKHPKAGKGSESEHPHLLLGLKLVCGTFVVWACFSCVAQYCVTLNEKKKRAKTAAAANRAGRS</sequence>
<evidence type="ECO:0000313" key="1">
    <source>
        <dbReference type="EMBL" id="KAJ9101150.1"/>
    </source>
</evidence>